<proteinExistence type="predicted"/>
<dbReference type="RefSeq" id="WP_264327325.1">
    <property type="nucleotide sequence ID" value="NZ_JADEXQ010000108.1"/>
</dbReference>
<sequence length="187" mass="21394">MPKIVDHELYRQELLGKSFHLFADRGYAAITMRQLATGLGVSTGTLYHYFPSKQVIFEQMVLMRLAKSLNTFGDRLAQIDSIREKVEATFAYYADVEVEALREVMLCMDFFQYQQQQGGENILTQVYDRIKPEVVRIFGLADDDLVQLVVSALDGLLIAKIYGCQVNWQRQGELIGQLVEQCQNQSK</sequence>
<dbReference type="PANTHER" id="PTHR30055">
    <property type="entry name" value="HTH-TYPE TRANSCRIPTIONAL REGULATOR RUTR"/>
    <property type="match status" value="1"/>
</dbReference>
<evidence type="ECO:0000256" key="2">
    <source>
        <dbReference type="PROSITE-ProRule" id="PRU00335"/>
    </source>
</evidence>
<feature type="DNA-binding region" description="H-T-H motif" evidence="2">
    <location>
        <begin position="31"/>
        <end position="50"/>
    </location>
</feature>
<evidence type="ECO:0000313" key="5">
    <source>
        <dbReference type="Proteomes" id="UP000625316"/>
    </source>
</evidence>
<evidence type="ECO:0000313" key="4">
    <source>
        <dbReference type="EMBL" id="MBE9032508.1"/>
    </source>
</evidence>
<dbReference type="PROSITE" id="PS01081">
    <property type="entry name" value="HTH_TETR_1"/>
    <property type="match status" value="1"/>
</dbReference>
<comment type="caution">
    <text evidence="4">The sequence shown here is derived from an EMBL/GenBank/DDBJ whole genome shotgun (WGS) entry which is preliminary data.</text>
</comment>
<dbReference type="GO" id="GO:0000976">
    <property type="term" value="F:transcription cis-regulatory region binding"/>
    <property type="evidence" value="ECO:0007669"/>
    <property type="project" value="TreeGrafter"/>
</dbReference>
<keyword evidence="5" id="KW-1185">Reference proteome</keyword>
<gene>
    <name evidence="4" type="ORF">IQ266_22475</name>
</gene>
<dbReference type="GO" id="GO:0003700">
    <property type="term" value="F:DNA-binding transcription factor activity"/>
    <property type="evidence" value="ECO:0007669"/>
    <property type="project" value="TreeGrafter"/>
</dbReference>
<dbReference type="PRINTS" id="PR00455">
    <property type="entry name" value="HTHTETR"/>
</dbReference>
<dbReference type="SUPFAM" id="SSF46689">
    <property type="entry name" value="Homeodomain-like"/>
    <property type="match status" value="1"/>
</dbReference>
<dbReference type="InterPro" id="IPR009057">
    <property type="entry name" value="Homeodomain-like_sf"/>
</dbReference>
<dbReference type="Pfam" id="PF00440">
    <property type="entry name" value="TetR_N"/>
    <property type="match status" value="1"/>
</dbReference>
<dbReference type="AlphaFoldDB" id="A0A928Z6D4"/>
<evidence type="ECO:0000259" key="3">
    <source>
        <dbReference type="PROSITE" id="PS50977"/>
    </source>
</evidence>
<dbReference type="InterPro" id="IPR001647">
    <property type="entry name" value="HTH_TetR"/>
</dbReference>
<evidence type="ECO:0000256" key="1">
    <source>
        <dbReference type="ARBA" id="ARBA00023125"/>
    </source>
</evidence>
<dbReference type="PROSITE" id="PS50977">
    <property type="entry name" value="HTH_TETR_2"/>
    <property type="match status" value="1"/>
</dbReference>
<dbReference type="Proteomes" id="UP000625316">
    <property type="component" value="Unassembled WGS sequence"/>
</dbReference>
<accession>A0A928Z6D4</accession>
<feature type="domain" description="HTH tetR-type" evidence="3">
    <location>
        <begin position="8"/>
        <end position="68"/>
    </location>
</feature>
<protein>
    <submittedName>
        <fullName evidence="4">TetR/AcrR family transcriptional regulator</fullName>
    </submittedName>
</protein>
<dbReference type="EMBL" id="JADEXQ010000108">
    <property type="protein sequence ID" value="MBE9032508.1"/>
    <property type="molecule type" value="Genomic_DNA"/>
</dbReference>
<dbReference type="InterPro" id="IPR023772">
    <property type="entry name" value="DNA-bd_HTH_TetR-type_CS"/>
</dbReference>
<dbReference type="InterPro" id="IPR050109">
    <property type="entry name" value="HTH-type_TetR-like_transc_reg"/>
</dbReference>
<keyword evidence="1 2" id="KW-0238">DNA-binding</keyword>
<name>A0A928Z6D4_9CYAN</name>
<organism evidence="4 5">
    <name type="scientific">Romeriopsis navalis LEGE 11480</name>
    <dbReference type="NCBI Taxonomy" id="2777977"/>
    <lineage>
        <taxon>Bacteria</taxon>
        <taxon>Bacillati</taxon>
        <taxon>Cyanobacteriota</taxon>
        <taxon>Cyanophyceae</taxon>
        <taxon>Leptolyngbyales</taxon>
        <taxon>Leptolyngbyaceae</taxon>
        <taxon>Romeriopsis</taxon>
        <taxon>Romeriopsis navalis</taxon>
    </lineage>
</organism>
<reference evidence="4" key="1">
    <citation type="submission" date="2020-10" db="EMBL/GenBank/DDBJ databases">
        <authorList>
            <person name="Castelo-Branco R."/>
            <person name="Eusebio N."/>
            <person name="Adriana R."/>
            <person name="Vieira A."/>
            <person name="Brugerolle De Fraissinette N."/>
            <person name="Rezende De Castro R."/>
            <person name="Schneider M.P."/>
            <person name="Vasconcelos V."/>
            <person name="Leao P.N."/>
        </authorList>
    </citation>
    <scope>NUCLEOTIDE SEQUENCE</scope>
    <source>
        <strain evidence="4">LEGE 11480</strain>
    </source>
</reference>
<dbReference type="Gene3D" id="1.10.357.10">
    <property type="entry name" value="Tetracycline Repressor, domain 2"/>
    <property type="match status" value="1"/>
</dbReference>
<dbReference type="PANTHER" id="PTHR30055:SF146">
    <property type="entry name" value="HTH-TYPE TRANSCRIPTIONAL DUAL REGULATOR CECR"/>
    <property type="match status" value="1"/>
</dbReference>